<dbReference type="GO" id="GO:0003824">
    <property type="term" value="F:catalytic activity"/>
    <property type="evidence" value="ECO:0007669"/>
    <property type="project" value="InterPro"/>
</dbReference>
<evidence type="ECO:0000259" key="1">
    <source>
        <dbReference type="Pfam" id="PF03372"/>
    </source>
</evidence>
<dbReference type="SUPFAM" id="SSF56219">
    <property type="entry name" value="DNase I-like"/>
    <property type="match status" value="1"/>
</dbReference>
<name>A0A2G8KBF3_STIJA</name>
<dbReference type="EMBL" id="MRZV01000718">
    <property type="protein sequence ID" value="PIK45336.1"/>
    <property type="molecule type" value="Genomic_DNA"/>
</dbReference>
<gene>
    <name evidence="2" type="ORF">BSL78_17801</name>
</gene>
<comment type="caution">
    <text evidence="2">The sequence shown here is derived from an EMBL/GenBank/DDBJ whole genome shotgun (WGS) entry which is preliminary data.</text>
</comment>
<dbReference type="Proteomes" id="UP000230750">
    <property type="component" value="Unassembled WGS sequence"/>
</dbReference>
<evidence type="ECO:0000313" key="2">
    <source>
        <dbReference type="EMBL" id="PIK45336.1"/>
    </source>
</evidence>
<feature type="domain" description="Endonuclease/exonuclease/phosphatase" evidence="1">
    <location>
        <begin position="307"/>
        <end position="508"/>
    </location>
</feature>
<keyword evidence="3" id="KW-1185">Reference proteome</keyword>
<dbReference type="InterPro" id="IPR036691">
    <property type="entry name" value="Endo/exonu/phosph_ase_sf"/>
</dbReference>
<reference evidence="2 3" key="1">
    <citation type="journal article" date="2017" name="PLoS Biol.">
        <title>The sea cucumber genome provides insights into morphological evolution and visceral regeneration.</title>
        <authorList>
            <person name="Zhang X."/>
            <person name="Sun L."/>
            <person name="Yuan J."/>
            <person name="Sun Y."/>
            <person name="Gao Y."/>
            <person name="Zhang L."/>
            <person name="Li S."/>
            <person name="Dai H."/>
            <person name="Hamel J.F."/>
            <person name="Liu C."/>
            <person name="Yu Y."/>
            <person name="Liu S."/>
            <person name="Lin W."/>
            <person name="Guo K."/>
            <person name="Jin S."/>
            <person name="Xu P."/>
            <person name="Storey K.B."/>
            <person name="Huan P."/>
            <person name="Zhang T."/>
            <person name="Zhou Y."/>
            <person name="Zhang J."/>
            <person name="Lin C."/>
            <person name="Li X."/>
            <person name="Xing L."/>
            <person name="Huo D."/>
            <person name="Sun M."/>
            <person name="Wang L."/>
            <person name="Mercier A."/>
            <person name="Li F."/>
            <person name="Yang H."/>
            <person name="Xiang J."/>
        </authorList>
    </citation>
    <scope>NUCLEOTIDE SEQUENCE [LARGE SCALE GENOMIC DNA]</scope>
    <source>
        <strain evidence="2">Shaxun</strain>
        <tissue evidence="2">Muscle</tissue>
    </source>
</reference>
<dbReference type="Pfam" id="PF03372">
    <property type="entry name" value="Exo_endo_phos"/>
    <property type="match status" value="1"/>
</dbReference>
<dbReference type="PANTHER" id="PTHR47642">
    <property type="entry name" value="ATP-DEPENDENT DNA HELICASE"/>
    <property type="match status" value="1"/>
</dbReference>
<dbReference type="InterPro" id="IPR051055">
    <property type="entry name" value="PIF1_helicase"/>
</dbReference>
<dbReference type="STRING" id="307972.A0A2G8KBF3"/>
<dbReference type="AlphaFoldDB" id="A0A2G8KBF3"/>
<proteinExistence type="predicted"/>
<organism evidence="2 3">
    <name type="scientific">Stichopus japonicus</name>
    <name type="common">Sea cucumber</name>
    <dbReference type="NCBI Taxonomy" id="307972"/>
    <lineage>
        <taxon>Eukaryota</taxon>
        <taxon>Metazoa</taxon>
        <taxon>Echinodermata</taxon>
        <taxon>Eleutherozoa</taxon>
        <taxon>Echinozoa</taxon>
        <taxon>Holothuroidea</taxon>
        <taxon>Aspidochirotacea</taxon>
        <taxon>Aspidochirotida</taxon>
        <taxon>Stichopodidae</taxon>
        <taxon>Apostichopus</taxon>
    </lineage>
</organism>
<dbReference type="OrthoDB" id="6152543at2759"/>
<evidence type="ECO:0000313" key="3">
    <source>
        <dbReference type="Proteomes" id="UP000230750"/>
    </source>
</evidence>
<dbReference type="SUPFAM" id="SSF52540">
    <property type="entry name" value="P-loop containing nucleoside triphosphate hydrolases"/>
    <property type="match status" value="1"/>
</dbReference>
<dbReference type="InterPro" id="IPR005135">
    <property type="entry name" value="Endo/exonuclease/phosphatase"/>
</dbReference>
<sequence>MAFELTEIMRQKDDQSFAQLLNRLRENRQTDDDLKLLNTRQFTVDNVPSNVTHVYQTNLRVNAHNDEVFSKLDTLKLTIRSQDIVVGDVPNTVKQKILTCIPNNPQKTMGLFTELSLGIDQRVDLCLNVSVEDGMINGATGIIKYIENVHDQNIHTIWVQFDDITVGKACRHSKRELYHSKLASTWTPISRSSRQFRIGRNKNAEVMRKQFPLRPATAKTVHRCQGDTMKEIVVDMSGARSQCHIHYVALSRVTSINGLYILELNPEKINVDRNVVKEVENLRSIRSLKICSHAFESTDSTTIIHQNVRSLKRHISDIIHDSTITSADILLFTECHISEAIPNDELYIEGFTLFKNIPSHAPVSNSPYGTVIYTKNNITTLTEHTLNTNNIEISLTTKDTCAGTIQIALIYRSNKVPMQQFHDALSNFLSHIDHSQQTLIIGDFNVDVLQNTPEKNSLLSLFTRTFKYQQIILTPTTDYNSCLDHIYTNIPTSKTIGSGVLESYYSDHKATWISLQNCHENTTS</sequence>
<dbReference type="PANTHER" id="PTHR47642:SF5">
    <property type="entry name" value="ATP-DEPENDENT DNA HELICASE"/>
    <property type="match status" value="1"/>
</dbReference>
<dbReference type="InterPro" id="IPR027417">
    <property type="entry name" value="P-loop_NTPase"/>
</dbReference>
<dbReference type="Gene3D" id="3.60.10.10">
    <property type="entry name" value="Endonuclease/exonuclease/phosphatase"/>
    <property type="match status" value="1"/>
</dbReference>
<accession>A0A2G8KBF3</accession>
<protein>
    <recommendedName>
        <fullName evidence="1">Endonuclease/exonuclease/phosphatase domain-containing protein</fullName>
    </recommendedName>
</protein>